<evidence type="ECO:0000256" key="1">
    <source>
        <dbReference type="SAM" id="Phobius"/>
    </source>
</evidence>
<feature type="transmembrane region" description="Helical" evidence="1">
    <location>
        <begin position="6"/>
        <end position="26"/>
    </location>
</feature>
<reference evidence="3" key="1">
    <citation type="submission" date="2013-09" db="EMBL/GenBank/DDBJ databases">
        <title>Genome Sequences of seven clinical isolates and type strains of anginosus group streptococci.</title>
        <authorList>
            <person name="Maruyama F."/>
            <person name="Sakurai A."/>
            <person name="Ogura Y."/>
            <person name="Homma H."/>
            <person name="Takahashi N."/>
            <person name="Ohtsubo Y."/>
            <person name="Hoshino T."/>
            <person name="Okahashi N."/>
            <person name="Nakagawa I."/>
            <person name="Kimura S."/>
            <person name="Fujiwara T."/>
            <person name="Hayashi T."/>
            <person name="Shintani S."/>
        </authorList>
    </citation>
    <scope>NUCLEOTIDE SEQUENCE [LARGE SCALE GENOMIC DNA]</scope>
    <source>
        <strain evidence="3">T5</strain>
    </source>
</reference>
<proteinExistence type="predicted"/>
<keyword evidence="1" id="KW-0812">Transmembrane</keyword>
<dbReference type="RefSeq" id="WP_022527086.1">
    <property type="nucleotide sequence ID" value="NZ_BASY01000022.1"/>
</dbReference>
<dbReference type="Proteomes" id="UP000016981">
    <property type="component" value="Unassembled WGS sequence"/>
</dbReference>
<feature type="transmembrane region" description="Helical" evidence="1">
    <location>
        <begin position="148"/>
        <end position="166"/>
    </location>
</feature>
<organism evidence="2 3">
    <name type="scientific">Streptococcus anginosus T5</name>
    <dbReference type="NCBI Taxonomy" id="1163302"/>
    <lineage>
        <taxon>Bacteria</taxon>
        <taxon>Bacillati</taxon>
        <taxon>Bacillota</taxon>
        <taxon>Bacilli</taxon>
        <taxon>Lactobacillales</taxon>
        <taxon>Streptococcaceae</taxon>
        <taxon>Streptococcus</taxon>
        <taxon>Streptococcus anginosus group</taxon>
    </lineage>
</organism>
<evidence type="ECO:0000313" key="2">
    <source>
        <dbReference type="EMBL" id="GAD47166.1"/>
    </source>
</evidence>
<dbReference type="EMBL" id="BASY01000022">
    <property type="protein sequence ID" value="GAD47166.1"/>
    <property type="molecule type" value="Genomic_DNA"/>
</dbReference>
<dbReference type="AlphaFoldDB" id="A0AAN4T675"/>
<feature type="transmembrane region" description="Helical" evidence="1">
    <location>
        <begin position="47"/>
        <end position="71"/>
    </location>
</feature>
<evidence type="ECO:0000313" key="3">
    <source>
        <dbReference type="Proteomes" id="UP000016981"/>
    </source>
</evidence>
<name>A0AAN4T675_STRAP</name>
<keyword evidence="1" id="KW-1133">Transmembrane helix</keyword>
<accession>A0AAN4T675</accession>
<sequence length="314" mass="36874">MFQLLIIVGIVVIEFCVLKNILSVNVKDYQGFSTRFFSPSNNSISTGSVIFWILTSPIFSSLAYIFTLFVNSTRECNYIQFDMLWLISVLFWLWFSLLVFVLGRRKLVNWLFVSFIAGSSILFNWYLSSISFTGDVKDILPNANNTTFQLYLILGIFLVSTIQIIYERDDYDLRRTRFILEKLGLYLSKFKVLFELEGEELYLALAILIVEDFERPKFIRYIENIIKSSTRNIAQNDSKNDNHSVSLLVKEIHDLYIIGEDDYPYQRIRNFALKYNDSSRYADDVWKIYNEVSKLDENIKLLKKTNHNVSEELI</sequence>
<feature type="transmembrane region" description="Helical" evidence="1">
    <location>
        <begin position="83"/>
        <end position="103"/>
    </location>
</feature>
<keyword evidence="1" id="KW-0472">Membrane</keyword>
<gene>
    <name evidence="2" type="ORF">ANG6_1661</name>
</gene>
<feature type="transmembrane region" description="Helical" evidence="1">
    <location>
        <begin position="110"/>
        <end position="128"/>
    </location>
</feature>
<protein>
    <submittedName>
        <fullName evidence="2">Uncharacterized protein</fullName>
    </submittedName>
</protein>
<comment type="caution">
    <text evidence="2">The sequence shown here is derived from an EMBL/GenBank/DDBJ whole genome shotgun (WGS) entry which is preliminary data.</text>
</comment>